<comment type="caution">
    <text evidence="1">The sequence shown here is derived from an EMBL/GenBank/DDBJ whole genome shotgun (WGS) entry which is preliminary data.</text>
</comment>
<evidence type="ECO:0000313" key="1">
    <source>
        <dbReference type="EMBL" id="EET43217.1"/>
    </source>
</evidence>
<gene>
    <name evidence="1" type="ORF">NEISICOT_03012</name>
</gene>
<evidence type="ECO:0000313" key="2">
    <source>
        <dbReference type="Proteomes" id="UP000005365"/>
    </source>
</evidence>
<proteinExistence type="predicted"/>
<dbReference type="EMBL" id="ACKO02000024">
    <property type="protein sequence ID" value="EET43217.1"/>
    <property type="molecule type" value="Genomic_DNA"/>
</dbReference>
<organism evidence="1 2">
    <name type="scientific">Neisseria sicca ATCC 29256</name>
    <dbReference type="NCBI Taxonomy" id="547045"/>
    <lineage>
        <taxon>Bacteria</taxon>
        <taxon>Pseudomonadati</taxon>
        <taxon>Pseudomonadota</taxon>
        <taxon>Betaproteobacteria</taxon>
        <taxon>Neisseriales</taxon>
        <taxon>Neisseriaceae</taxon>
        <taxon>Neisseria</taxon>
    </lineage>
</organism>
<protein>
    <submittedName>
        <fullName evidence="1">Uncharacterized protein</fullName>
    </submittedName>
</protein>
<keyword evidence="2" id="KW-1185">Reference proteome</keyword>
<accession>C6M8Y7</accession>
<reference evidence="1" key="1">
    <citation type="submission" date="2009-07" db="EMBL/GenBank/DDBJ databases">
        <authorList>
            <person name="Weinstock G."/>
            <person name="Sodergren E."/>
            <person name="Clifton S."/>
            <person name="Fulton L."/>
            <person name="Fulton B."/>
            <person name="Courtney L."/>
            <person name="Fronick C."/>
            <person name="Harrison M."/>
            <person name="Strong C."/>
            <person name="Farmer C."/>
            <person name="Delahaunty K."/>
            <person name="Markovic C."/>
            <person name="Hall O."/>
            <person name="Minx P."/>
            <person name="Tomlinson C."/>
            <person name="Mitreva M."/>
            <person name="Nelson J."/>
            <person name="Hou S."/>
            <person name="Wollam A."/>
            <person name="Pepin K.H."/>
            <person name="Johnson M."/>
            <person name="Bhonagiri V."/>
            <person name="Nash W.E."/>
            <person name="Warren W."/>
            <person name="Chinwalla A."/>
            <person name="Mardis E.R."/>
            <person name="Wilson R.K."/>
        </authorList>
    </citation>
    <scope>NUCLEOTIDE SEQUENCE [LARGE SCALE GENOMIC DNA]</scope>
    <source>
        <strain evidence="1">ATCC 29256</strain>
    </source>
</reference>
<sequence>MLLTQPMMQPEAHCKIIRHCVRMVTIPTVRHLVSINESNLRKLLISMSLQNTVHGQPILKQVYQVAHSKWIHLRLPKDKLLKPVKKVEKINRVKFWLGFGMAVSPLPKQKMVHFFFGSTEPGLAEAEALRKCQKHGASQCRIIAPEGCSMPKY</sequence>
<dbReference type="AlphaFoldDB" id="C6M8Y7"/>
<name>C6M8Y7_NEISI</name>
<dbReference type="Proteomes" id="UP000005365">
    <property type="component" value="Unassembled WGS sequence"/>
</dbReference>